<accession>A0A6G9QR41</accession>
<keyword evidence="2" id="KW-1185">Reference proteome</keyword>
<organism evidence="1 2">
    <name type="scientific">Shewanella aestuarii</name>
    <dbReference type="NCBI Taxonomy" id="1028752"/>
    <lineage>
        <taxon>Bacteria</taxon>
        <taxon>Pseudomonadati</taxon>
        <taxon>Pseudomonadota</taxon>
        <taxon>Gammaproteobacteria</taxon>
        <taxon>Alteromonadales</taxon>
        <taxon>Shewanellaceae</taxon>
        <taxon>Shewanella</taxon>
    </lineage>
</organism>
<protein>
    <recommendedName>
        <fullName evidence="3">DUF1579 domain-containing protein</fullName>
    </recommendedName>
</protein>
<name>A0A6G9QR41_9GAMM</name>
<evidence type="ECO:0000313" key="2">
    <source>
        <dbReference type="Proteomes" id="UP000502608"/>
    </source>
</evidence>
<dbReference type="Proteomes" id="UP000502608">
    <property type="component" value="Chromosome"/>
</dbReference>
<evidence type="ECO:0000313" key="1">
    <source>
        <dbReference type="EMBL" id="QIR16271.1"/>
    </source>
</evidence>
<dbReference type="KEGG" id="saes:HBH39_16410"/>
<evidence type="ECO:0008006" key="3">
    <source>
        <dbReference type="Google" id="ProtNLM"/>
    </source>
</evidence>
<proteinExistence type="predicted"/>
<dbReference type="AlphaFoldDB" id="A0A6G9QR41"/>
<dbReference type="EMBL" id="CP050313">
    <property type="protein sequence ID" value="QIR16271.1"/>
    <property type="molecule type" value="Genomic_DNA"/>
</dbReference>
<sequence>MLCLGLGGLLLLPTLSYGAKIDLKPICPLLEGEWQGSAANPNGESKQVTTSVMCSADQLNLYISVSQGARFSNSETWWFRQRGANIGLVYSDGINTDVHQTFTLYQQDGSFTLLGKGEVKQRPALIRLSFEANEQNHWLWQQSAHFLDDDSDSYTVVRAIGLTPITQTLVK</sequence>
<reference evidence="1 2" key="1">
    <citation type="submission" date="2020-03" db="EMBL/GenBank/DDBJ databases">
        <title>Complete genome sequence of Shewanella sp.</title>
        <authorList>
            <person name="Kim Y.-S."/>
            <person name="Kim S.-J."/>
            <person name="Jung H.-K."/>
            <person name="Kim K.-H."/>
        </authorList>
    </citation>
    <scope>NUCLEOTIDE SEQUENCE [LARGE SCALE GENOMIC DNA]</scope>
    <source>
        <strain evidence="1 2">PN3F2</strain>
    </source>
</reference>
<gene>
    <name evidence="1" type="ORF">HBH39_16410</name>
</gene>